<gene>
    <name evidence="3" type="ORF">P175DRAFT_0486597</name>
</gene>
<evidence type="ECO:0000256" key="1">
    <source>
        <dbReference type="SAM" id="Phobius"/>
    </source>
</evidence>
<dbReference type="AlphaFoldDB" id="A0A2T5LNJ2"/>
<dbReference type="PANTHER" id="PTHR42109:SF2">
    <property type="entry name" value="INTEGRAL MEMBRANE PROTEIN"/>
    <property type="match status" value="1"/>
</dbReference>
<dbReference type="VEuPathDB" id="FungiDB:P175DRAFT_0486597"/>
<keyword evidence="1" id="KW-0472">Membrane</keyword>
<feature type="transmembrane region" description="Helical" evidence="1">
    <location>
        <begin position="235"/>
        <end position="258"/>
    </location>
</feature>
<comment type="caution">
    <text evidence="3">The sequence shown here is derived from an EMBL/GenBank/DDBJ whole genome shotgun (WGS) entry which is preliminary data.</text>
</comment>
<feature type="transmembrane region" description="Helical" evidence="1">
    <location>
        <begin position="167"/>
        <end position="191"/>
    </location>
</feature>
<sequence length="279" mass="30878">MYIMALFPDNISNFTISAQKRNVAIAEITLFSLILIVQFFTRFIQERHYWHHKKRRSNARCFLYSWWGMIGILAQLRIVGSALMISHPKPSQSMLIAETCLQGVGLSPLLFEVSLILLRTGQSGQTGPGNSRHPKYLRFMLHFFRFPVVVSILLALVGGIINIRGCAIAGTVGFILTFVFVCCLVIGMAATSRSTLSATGYQSVLVVLSTLPFLTGRIAYFVLAEYGPQKYSPVIGDASVMAGMGLLMEIFIAVLLLVSRAVAEPFRVADFIMIDAEDN</sequence>
<organism evidence="3 4">
    <name type="scientific">Aspergillus ochraceoroseus IBT 24754</name>
    <dbReference type="NCBI Taxonomy" id="1392256"/>
    <lineage>
        <taxon>Eukaryota</taxon>
        <taxon>Fungi</taxon>
        <taxon>Dikarya</taxon>
        <taxon>Ascomycota</taxon>
        <taxon>Pezizomycotina</taxon>
        <taxon>Eurotiomycetes</taxon>
        <taxon>Eurotiomycetidae</taxon>
        <taxon>Eurotiales</taxon>
        <taxon>Aspergillaceae</taxon>
        <taxon>Aspergillus</taxon>
        <taxon>Aspergillus subgen. Nidulantes</taxon>
    </lineage>
</organism>
<dbReference type="Proteomes" id="UP000244073">
    <property type="component" value="Unassembled WGS sequence"/>
</dbReference>
<keyword evidence="1" id="KW-1133">Transmembrane helix</keyword>
<feature type="transmembrane region" description="Helical" evidence="1">
    <location>
        <begin position="95"/>
        <end position="118"/>
    </location>
</feature>
<feature type="domain" description="DUF7702" evidence="2">
    <location>
        <begin position="20"/>
        <end position="258"/>
    </location>
</feature>
<proteinExistence type="predicted"/>
<feature type="transmembrane region" description="Helical" evidence="1">
    <location>
        <begin position="203"/>
        <end position="223"/>
    </location>
</feature>
<feature type="transmembrane region" description="Helical" evidence="1">
    <location>
        <begin position="139"/>
        <end position="161"/>
    </location>
</feature>
<dbReference type="PANTHER" id="PTHR42109">
    <property type="entry name" value="UNPLACED GENOMIC SCAFFOLD UM_SCAF_CONTIG_1.265, WHOLE GENOME SHOTGUN SEQUENCE"/>
    <property type="match status" value="1"/>
</dbReference>
<dbReference type="GeneID" id="63812518"/>
<dbReference type="RefSeq" id="XP_040749237.1">
    <property type="nucleotide sequence ID" value="XM_040895636.1"/>
</dbReference>
<feature type="transmembrane region" description="Helical" evidence="1">
    <location>
        <begin position="62"/>
        <end position="83"/>
    </location>
</feature>
<accession>A0A2T5LNJ2</accession>
<evidence type="ECO:0000259" key="2">
    <source>
        <dbReference type="Pfam" id="PF24800"/>
    </source>
</evidence>
<dbReference type="EMBL" id="MSFN02000009">
    <property type="protein sequence ID" value="PTU17845.1"/>
    <property type="molecule type" value="Genomic_DNA"/>
</dbReference>
<keyword evidence="1" id="KW-0812">Transmembrane</keyword>
<reference evidence="3 4" key="1">
    <citation type="journal article" date="2018" name="Proc. Natl. Acad. Sci. U.S.A.">
        <title>Linking secondary metabolites to gene clusters through genome sequencing of six diverse Aspergillus species.</title>
        <authorList>
            <person name="Kaerboelling I."/>
            <person name="Vesth T.C."/>
            <person name="Frisvad J.C."/>
            <person name="Nybo J.L."/>
            <person name="Theobald S."/>
            <person name="Kuo A."/>
            <person name="Bowyer P."/>
            <person name="Matsuda Y."/>
            <person name="Mondo S."/>
            <person name="Lyhne E.K."/>
            <person name="Kogle M.E."/>
            <person name="Clum A."/>
            <person name="Lipzen A."/>
            <person name="Salamov A."/>
            <person name="Ngan C.Y."/>
            <person name="Daum C."/>
            <person name="Chiniquy J."/>
            <person name="Barry K."/>
            <person name="LaButti K."/>
            <person name="Haridas S."/>
            <person name="Simmons B.A."/>
            <person name="Magnuson J.K."/>
            <person name="Mortensen U.H."/>
            <person name="Larsen T.O."/>
            <person name="Grigoriev I.V."/>
            <person name="Baker S.E."/>
            <person name="Andersen M.R."/>
        </authorList>
    </citation>
    <scope>NUCLEOTIDE SEQUENCE [LARGE SCALE GENOMIC DNA]</scope>
    <source>
        <strain evidence="3 4">IBT 24754</strain>
    </source>
</reference>
<dbReference type="Pfam" id="PF24800">
    <property type="entry name" value="DUF7702"/>
    <property type="match status" value="1"/>
</dbReference>
<dbReference type="OrthoDB" id="2560628at2759"/>
<name>A0A2T5LNJ2_9EURO</name>
<evidence type="ECO:0000313" key="4">
    <source>
        <dbReference type="Proteomes" id="UP000244073"/>
    </source>
</evidence>
<evidence type="ECO:0000313" key="3">
    <source>
        <dbReference type="EMBL" id="PTU17845.1"/>
    </source>
</evidence>
<dbReference type="InterPro" id="IPR056119">
    <property type="entry name" value="DUF7702"/>
</dbReference>
<feature type="transmembrane region" description="Helical" evidence="1">
    <location>
        <begin position="23"/>
        <end position="41"/>
    </location>
</feature>
<protein>
    <recommendedName>
        <fullName evidence="2">DUF7702 domain-containing protein</fullName>
    </recommendedName>
</protein>